<name>A0A7S4N2U9_9STRA</name>
<dbReference type="AlphaFoldDB" id="A0A7S4N2U9"/>
<dbReference type="EMBL" id="HBKQ01038627">
    <property type="protein sequence ID" value="CAE2260834.1"/>
    <property type="molecule type" value="Transcribed_RNA"/>
</dbReference>
<proteinExistence type="predicted"/>
<gene>
    <name evidence="2" type="ORF">OAUR00152_LOCUS26712</name>
</gene>
<feature type="transmembrane region" description="Helical" evidence="1">
    <location>
        <begin position="70"/>
        <end position="95"/>
    </location>
</feature>
<accession>A0A7S4N2U9</accession>
<keyword evidence="1" id="KW-0472">Membrane</keyword>
<keyword evidence="1" id="KW-1133">Transmembrane helix</keyword>
<sequence>MMLATLLVPLAISSADDEVLVFVMILFYFFLLPIVFLCIRLAMYPSSVIVEEGWVGINGLANSWKMTQGFSYMFCPFFAIGILHIILSSIIQVLLLYRNHFLAYMFICPGVSMLLVAPLYSILNLLINWSLRDNKGIANSSVYHPVAPEENFYEGLVHKNPQSDIV</sequence>
<protein>
    <submittedName>
        <fullName evidence="2">Uncharacterized protein</fullName>
    </submittedName>
</protein>
<reference evidence="2" key="1">
    <citation type="submission" date="2021-01" db="EMBL/GenBank/DDBJ databases">
        <authorList>
            <person name="Corre E."/>
            <person name="Pelletier E."/>
            <person name="Niang G."/>
            <person name="Scheremetjew M."/>
            <person name="Finn R."/>
            <person name="Kale V."/>
            <person name="Holt S."/>
            <person name="Cochrane G."/>
            <person name="Meng A."/>
            <person name="Brown T."/>
            <person name="Cohen L."/>
        </authorList>
    </citation>
    <scope>NUCLEOTIDE SEQUENCE</scope>
    <source>
        <strain evidence="2">Isolate 1302-5</strain>
    </source>
</reference>
<evidence type="ECO:0000313" key="2">
    <source>
        <dbReference type="EMBL" id="CAE2260834.1"/>
    </source>
</evidence>
<organism evidence="2">
    <name type="scientific">Odontella aurita</name>
    <dbReference type="NCBI Taxonomy" id="265563"/>
    <lineage>
        <taxon>Eukaryota</taxon>
        <taxon>Sar</taxon>
        <taxon>Stramenopiles</taxon>
        <taxon>Ochrophyta</taxon>
        <taxon>Bacillariophyta</taxon>
        <taxon>Mediophyceae</taxon>
        <taxon>Biddulphiophycidae</taxon>
        <taxon>Eupodiscales</taxon>
        <taxon>Odontellaceae</taxon>
        <taxon>Odontella</taxon>
    </lineage>
</organism>
<evidence type="ECO:0000256" key="1">
    <source>
        <dbReference type="SAM" id="Phobius"/>
    </source>
</evidence>
<feature type="transmembrane region" description="Helical" evidence="1">
    <location>
        <begin position="25"/>
        <end position="43"/>
    </location>
</feature>
<feature type="transmembrane region" description="Helical" evidence="1">
    <location>
        <begin position="101"/>
        <end position="127"/>
    </location>
</feature>
<keyword evidence="1" id="KW-0812">Transmembrane</keyword>